<organism evidence="2 3">
    <name type="scientific">Salmonella phage vB_SenS_UTK0009</name>
    <dbReference type="NCBI Taxonomy" id="3028908"/>
    <lineage>
        <taxon>Viruses</taxon>
        <taxon>Duplodnaviria</taxon>
        <taxon>Heunggongvirae</taxon>
        <taxon>Uroviricota</taxon>
        <taxon>Caudoviricetes</taxon>
        <taxon>Demerecviridae</taxon>
        <taxon>Markadamsvirinae</taxon>
        <taxon>Epseptimavirus</taxon>
        <taxon>Epseptimavirus UTK0009</taxon>
    </lineage>
</organism>
<proteinExistence type="predicted"/>
<dbReference type="RefSeq" id="YP_012787000.1">
    <property type="nucleotide sequence ID" value="NC_111487.1"/>
</dbReference>
<dbReference type="EMBL" id="OQ359889">
    <property type="protein sequence ID" value="WDR22104.1"/>
    <property type="molecule type" value="Genomic_DNA"/>
</dbReference>
<keyword evidence="1" id="KW-1133">Transmembrane helix</keyword>
<dbReference type="GeneID" id="301841206"/>
<gene>
    <name evidence="2" type="ORF">PJM41_0019</name>
</gene>
<evidence type="ECO:0000313" key="2">
    <source>
        <dbReference type="EMBL" id="WDR22104.1"/>
    </source>
</evidence>
<evidence type="ECO:0000313" key="3">
    <source>
        <dbReference type="Proteomes" id="UP001216229"/>
    </source>
</evidence>
<name>A0AAE9ZK93_9CAUD</name>
<dbReference type="Proteomes" id="UP001216229">
    <property type="component" value="Segment"/>
</dbReference>
<protein>
    <submittedName>
        <fullName evidence="2">Uncharacterized protein</fullName>
    </submittedName>
</protein>
<keyword evidence="3" id="KW-1185">Reference proteome</keyword>
<evidence type="ECO:0000256" key="1">
    <source>
        <dbReference type="SAM" id="Phobius"/>
    </source>
</evidence>
<keyword evidence="1" id="KW-0812">Transmembrane</keyword>
<keyword evidence="1" id="KW-0472">Membrane</keyword>
<accession>A0AAE9ZK93</accession>
<feature type="transmembrane region" description="Helical" evidence="1">
    <location>
        <begin position="6"/>
        <end position="26"/>
    </location>
</feature>
<sequence length="66" mass="7403">METLLFVMLGVSLVINLLLIIVCSRINTKNMILHKDNQILNGLLYRANVKASGLVEVLHKATQENK</sequence>
<reference evidence="2 3" key="1">
    <citation type="submission" date="2023-01" db="EMBL/GenBank/DDBJ databases">
        <title>Characterization of a Diverse Collection of Salmonella Phages Isolated from Tennessee Wastewater.</title>
        <authorList>
            <person name="Bryan D.W."/>
            <person name="Hudson L.K."/>
            <person name="Wang J."/>
            <person name="Denes T.G."/>
        </authorList>
    </citation>
    <scope>NUCLEOTIDE SEQUENCE [LARGE SCALE GENOMIC DNA]</scope>
</reference>